<dbReference type="PATRIC" id="fig|1702214.3.peg.493"/>
<dbReference type="AlphaFoldDB" id="A0A0Q4B8R5"/>
<name>A0A0Q4B8R5_9BACT</name>
<protein>
    <recommendedName>
        <fullName evidence="3">DUF4421 domain-containing protein</fullName>
    </recommendedName>
</protein>
<comment type="caution">
    <text evidence="1">The sequence shown here is derived from an EMBL/GenBank/DDBJ whole genome shotgun (WGS) entry which is preliminary data.</text>
</comment>
<evidence type="ECO:0000313" key="1">
    <source>
        <dbReference type="EMBL" id="KQM08641.1"/>
    </source>
</evidence>
<evidence type="ECO:0000313" key="2">
    <source>
        <dbReference type="Proteomes" id="UP000054172"/>
    </source>
</evidence>
<sequence length="303" mass="34503">MLAQTSDTASIENFRETLSLRPMLIYTYNSLSFSESRFTDPEVDYIANAPLAMGLRLGWHSYGISYSFNIPGTQFVPNAPSKMFDFQYHHNGRWLLGDLYLLAYRGYYTRDSARRVTFHPNVSFLRIGARASYPIQGDNLSYSAIFDQGESQRVTAFCFPVGLGFYYQRLFLPKGREIIQLNERYTLEIFVGMTGVVPFRKHYFAAAEASIGFSHPVNFNHAVAFSPTLTTAARISIGYTVRLWSLALVIYSHTMDFAPAPKQYISLRSGTVELAYTLRLFAMPKALRWLEYGQGQRLPTSVE</sequence>
<dbReference type="Pfam" id="PF14391">
    <property type="entry name" value="DUF4421"/>
    <property type="match status" value="1"/>
</dbReference>
<keyword evidence="2" id="KW-1185">Reference proteome</keyword>
<gene>
    <name evidence="1" type="ORF">AL399_06095</name>
</gene>
<organism evidence="1 2">
    <name type="scientific">Candidatus [Bacteroides] periocalifornicus</name>
    <dbReference type="NCBI Taxonomy" id="1702214"/>
    <lineage>
        <taxon>Bacteria</taxon>
        <taxon>Pseudomonadati</taxon>
        <taxon>Bacteroidota</taxon>
    </lineage>
</organism>
<reference evidence="1" key="1">
    <citation type="submission" date="2015-08" db="EMBL/GenBank/DDBJ databases">
        <title>Candidatus Bacteriodes Periocalifornicus.</title>
        <authorList>
            <person name="McLean J.S."/>
            <person name="Kelley S."/>
        </authorList>
    </citation>
    <scope>NUCLEOTIDE SEQUENCE [LARGE SCALE GENOMIC DNA]</scope>
    <source>
        <strain evidence="1">12B</strain>
    </source>
</reference>
<dbReference type="EMBL" id="LIIK01000027">
    <property type="protein sequence ID" value="KQM08641.1"/>
    <property type="molecule type" value="Genomic_DNA"/>
</dbReference>
<dbReference type="Proteomes" id="UP000054172">
    <property type="component" value="Unassembled WGS sequence"/>
</dbReference>
<proteinExistence type="predicted"/>
<dbReference type="InterPro" id="IPR025535">
    <property type="entry name" value="DUF4421"/>
</dbReference>
<accession>A0A0Q4B8R5</accession>
<evidence type="ECO:0008006" key="3">
    <source>
        <dbReference type="Google" id="ProtNLM"/>
    </source>
</evidence>